<gene>
    <name evidence="1" type="ORF">OXU80_06225</name>
</gene>
<dbReference type="Proteomes" id="UP001163223">
    <property type="component" value="Chromosome"/>
</dbReference>
<dbReference type="EMBL" id="CP113520">
    <property type="protein sequence ID" value="WAJ29815.1"/>
    <property type="molecule type" value="Genomic_DNA"/>
</dbReference>
<name>A0ACD4NS63_9HYPH</name>
<protein>
    <submittedName>
        <fullName evidence="1">Type II toxin-antitoxin system HicA family toxin</fullName>
    </submittedName>
</protein>
<accession>A0ACD4NS63</accession>
<evidence type="ECO:0000313" key="2">
    <source>
        <dbReference type="Proteomes" id="UP001163223"/>
    </source>
</evidence>
<evidence type="ECO:0000313" key="1">
    <source>
        <dbReference type="EMBL" id="WAJ29815.1"/>
    </source>
</evidence>
<reference evidence="1" key="1">
    <citation type="submission" date="2022-11" db="EMBL/GenBank/DDBJ databases">
        <title>beta-Carotene-producing bacterium, Jeongeuplla avenae sp. nov., alleviates the salt stress of Arabidopsis seedlings.</title>
        <authorList>
            <person name="Jiang L."/>
            <person name="Lee J."/>
        </authorList>
    </citation>
    <scope>NUCLEOTIDE SEQUENCE</scope>
    <source>
        <strain evidence="1">DY_R2A_6</strain>
    </source>
</reference>
<proteinExistence type="predicted"/>
<keyword evidence="2" id="KW-1185">Reference proteome</keyword>
<sequence length="89" mass="10013">MSRRLDRMRRAPQGDWTIADVEALCREFGVSAEPPRGGRSHYKISHPAVAAILTLPFKRLIKPIYIRKLVALIDEVRAAHGTAPLPDRD</sequence>
<organism evidence="1 2">
    <name type="scientific">Antarcticirhabdus aurantiaca</name>
    <dbReference type="NCBI Taxonomy" id="2606717"/>
    <lineage>
        <taxon>Bacteria</taxon>
        <taxon>Pseudomonadati</taxon>
        <taxon>Pseudomonadota</taxon>
        <taxon>Alphaproteobacteria</taxon>
        <taxon>Hyphomicrobiales</taxon>
        <taxon>Aurantimonadaceae</taxon>
        <taxon>Antarcticirhabdus</taxon>
    </lineage>
</organism>